<accession>A0A7W8XAS6</accession>
<evidence type="ECO:0000256" key="1">
    <source>
        <dbReference type="ARBA" id="ARBA00023015"/>
    </source>
</evidence>
<dbReference type="InterPro" id="IPR011711">
    <property type="entry name" value="GntR_C"/>
</dbReference>
<dbReference type="GO" id="GO:0003677">
    <property type="term" value="F:DNA binding"/>
    <property type="evidence" value="ECO:0007669"/>
    <property type="project" value="UniProtKB-KW"/>
</dbReference>
<feature type="region of interest" description="Disordered" evidence="4">
    <location>
        <begin position="243"/>
        <end position="266"/>
    </location>
</feature>
<dbReference type="Gene3D" id="1.10.10.10">
    <property type="entry name" value="Winged helix-like DNA-binding domain superfamily/Winged helix DNA-binding domain"/>
    <property type="match status" value="1"/>
</dbReference>
<dbReference type="SUPFAM" id="SSF48008">
    <property type="entry name" value="GntR ligand-binding domain-like"/>
    <property type="match status" value="1"/>
</dbReference>
<evidence type="ECO:0000256" key="2">
    <source>
        <dbReference type="ARBA" id="ARBA00023125"/>
    </source>
</evidence>
<dbReference type="InterPro" id="IPR008920">
    <property type="entry name" value="TF_FadR/GntR_C"/>
</dbReference>
<dbReference type="PANTHER" id="PTHR43537:SF5">
    <property type="entry name" value="UXU OPERON TRANSCRIPTIONAL REGULATOR"/>
    <property type="match status" value="1"/>
</dbReference>
<dbReference type="EMBL" id="JACHBK010000011">
    <property type="protein sequence ID" value="MBB5538007.1"/>
    <property type="molecule type" value="Genomic_DNA"/>
</dbReference>
<dbReference type="Proteomes" id="UP000585507">
    <property type="component" value="Unassembled WGS sequence"/>
</dbReference>
<dbReference type="SUPFAM" id="SSF46785">
    <property type="entry name" value="Winged helix' DNA-binding domain"/>
    <property type="match status" value="1"/>
</dbReference>
<keyword evidence="3" id="KW-0804">Transcription</keyword>
<evidence type="ECO:0000256" key="3">
    <source>
        <dbReference type="ARBA" id="ARBA00023163"/>
    </source>
</evidence>
<reference evidence="6 7" key="1">
    <citation type="submission" date="2020-08" db="EMBL/GenBank/DDBJ databases">
        <title>Genomic Encyclopedia of Type Strains, Phase IV (KMG-V): Genome sequencing to study the core and pangenomes of soil and plant-associated prokaryotes.</title>
        <authorList>
            <person name="Whitman W."/>
        </authorList>
    </citation>
    <scope>NUCLEOTIDE SEQUENCE [LARGE SCALE GENOMIC DNA]</scope>
    <source>
        <strain evidence="6 7">SEMIA 4084</strain>
    </source>
</reference>
<keyword evidence="2 6" id="KW-0238">DNA-binding</keyword>
<keyword evidence="1" id="KW-0805">Transcription regulation</keyword>
<sequence>MTTLPHDRLRAGVGAIEEAMFSAVESRRLYRQVADQMRSLIERGELSPGSRLPAERELAQMLGVSRPTVREALIVLEVEGFVDIRMGSGIYVTVRKRTSADVPPEDFEGPFELLRARAVVECAVAEEAARLARPEHIALMDDNLTQMAAALEDRRLALALDRDFHVIVSAIIANATLNRFIGSIHDMRMTPYFEKLASYFENTETWRAAMEEHRAIRDAIAAGDPVAARAAMRAHLDQSQLRLSESFGEEPSDSTIPAAWRRAGGN</sequence>
<organism evidence="6 7">
    <name type="scientific">Rhizobium giardinii</name>
    <dbReference type="NCBI Taxonomy" id="56731"/>
    <lineage>
        <taxon>Bacteria</taxon>
        <taxon>Pseudomonadati</taxon>
        <taxon>Pseudomonadota</taxon>
        <taxon>Alphaproteobacteria</taxon>
        <taxon>Hyphomicrobiales</taxon>
        <taxon>Rhizobiaceae</taxon>
        <taxon>Rhizobium/Agrobacterium group</taxon>
        <taxon>Rhizobium</taxon>
    </lineage>
</organism>
<dbReference type="InterPro" id="IPR036388">
    <property type="entry name" value="WH-like_DNA-bd_sf"/>
</dbReference>
<dbReference type="SMART" id="SM00895">
    <property type="entry name" value="FCD"/>
    <property type="match status" value="1"/>
</dbReference>
<dbReference type="GO" id="GO:0003700">
    <property type="term" value="F:DNA-binding transcription factor activity"/>
    <property type="evidence" value="ECO:0007669"/>
    <property type="project" value="InterPro"/>
</dbReference>
<dbReference type="AlphaFoldDB" id="A0A7W8XAS6"/>
<protein>
    <submittedName>
        <fullName evidence="6">DNA-binding FadR family transcriptional regulator</fullName>
    </submittedName>
</protein>
<comment type="caution">
    <text evidence="6">The sequence shown here is derived from an EMBL/GenBank/DDBJ whole genome shotgun (WGS) entry which is preliminary data.</text>
</comment>
<dbReference type="SMART" id="SM00345">
    <property type="entry name" value="HTH_GNTR"/>
    <property type="match status" value="1"/>
</dbReference>
<gene>
    <name evidence="6" type="ORF">GGD55_004728</name>
</gene>
<keyword evidence="7" id="KW-1185">Reference proteome</keyword>
<feature type="domain" description="HTH gntR-type" evidence="5">
    <location>
        <begin position="27"/>
        <end position="95"/>
    </location>
</feature>
<evidence type="ECO:0000313" key="6">
    <source>
        <dbReference type="EMBL" id="MBB5538007.1"/>
    </source>
</evidence>
<dbReference type="InterPro" id="IPR000524">
    <property type="entry name" value="Tscrpt_reg_HTH_GntR"/>
</dbReference>
<evidence type="ECO:0000259" key="5">
    <source>
        <dbReference type="PROSITE" id="PS50949"/>
    </source>
</evidence>
<dbReference type="Pfam" id="PF00392">
    <property type="entry name" value="GntR"/>
    <property type="match status" value="1"/>
</dbReference>
<dbReference type="PANTHER" id="PTHR43537">
    <property type="entry name" value="TRANSCRIPTIONAL REGULATOR, GNTR FAMILY"/>
    <property type="match status" value="1"/>
</dbReference>
<dbReference type="PRINTS" id="PR00035">
    <property type="entry name" value="HTHGNTR"/>
</dbReference>
<proteinExistence type="predicted"/>
<dbReference type="Pfam" id="PF07729">
    <property type="entry name" value="FCD"/>
    <property type="match status" value="1"/>
</dbReference>
<dbReference type="InterPro" id="IPR036390">
    <property type="entry name" value="WH_DNA-bd_sf"/>
</dbReference>
<dbReference type="CDD" id="cd07377">
    <property type="entry name" value="WHTH_GntR"/>
    <property type="match status" value="1"/>
</dbReference>
<evidence type="ECO:0000313" key="7">
    <source>
        <dbReference type="Proteomes" id="UP000585507"/>
    </source>
</evidence>
<evidence type="ECO:0000256" key="4">
    <source>
        <dbReference type="SAM" id="MobiDB-lite"/>
    </source>
</evidence>
<dbReference type="PROSITE" id="PS50949">
    <property type="entry name" value="HTH_GNTR"/>
    <property type="match status" value="1"/>
</dbReference>
<name>A0A7W8XAS6_9HYPH</name>
<dbReference type="Gene3D" id="1.20.120.530">
    <property type="entry name" value="GntR ligand-binding domain-like"/>
    <property type="match status" value="1"/>
</dbReference>